<evidence type="ECO:0000313" key="1">
    <source>
        <dbReference type="EMBL" id="KUG17786.1"/>
    </source>
</evidence>
<gene>
    <name evidence="1" type="ORF">ASZ90_012524</name>
</gene>
<protein>
    <submittedName>
        <fullName evidence="1">Uncharacterized protein</fullName>
    </submittedName>
</protein>
<accession>A0A0W8FAC5</accession>
<sequence length="40" mass="4254">MAGASFLFLRAGRGVQGSNMPVKGNRFLSCPKGLVEAEWA</sequence>
<proteinExistence type="predicted"/>
<dbReference type="EMBL" id="LNQE01001421">
    <property type="protein sequence ID" value="KUG17786.1"/>
    <property type="molecule type" value="Genomic_DNA"/>
</dbReference>
<organism evidence="1">
    <name type="scientific">hydrocarbon metagenome</name>
    <dbReference type="NCBI Taxonomy" id="938273"/>
    <lineage>
        <taxon>unclassified sequences</taxon>
        <taxon>metagenomes</taxon>
        <taxon>ecological metagenomes</taxon>
    </lineage>
</organism>
<dbReference type="AlphaFoldDB" id="A0A0W8FAC5"/>
<reference evidence="1" key="1">
    <citation type="journal article" date="2015" name="Proc. Natl. Acad. Sci. U.S.A.">
        <title>Networks of energetic and metabolic interactions define dynamics in microbial communities.</title>
        <authorList>
            <person name="Embree M."/>
            <person name="Liu J.K."/>
            <person name="Al-Bassam M.M."/>
            <person name="Zengler K."/>
        </authorList>
    </citation>
    <scope>NUCLEOTIDE SEQUENCE</scope>
</reference>
<name>A0A0W8FAC5_9ZZZZ</name>
<comment type="caution">
    <text evidence="1">The sequence shown here is derived from an EMBL/GenBank/DDBJ whole genome shotgun (WGS) entry which is preliminary data.</text>
</comment>